<dbReference type="InterPro" id="IPR016443">
    <property type="entry name" value="RNA3'_term_phos_cyc_type_2"/>
</dbReference>
<comment type="similarity">
    <text evidence="2">Belongs to the RNA 3'-terminal cyclase family. Type 2 subfamily.</text>
</comment>
<evidence type="ECO:0000313" key="7">
    <source>
        <dbReference type="Proteomes" id="UP000694867"/>
    </source>
</evidence>
<name>A0AAJ6VWV1_9ACAR</name>
<dbReference type="InterPro" id="IPR020719">
    <property type="entry name" value="RNA3'_term_phos_cycl-like_CS"/>
</dbReference>
<keyword evidence="4" id="KW-0539">Nucleus</keyword>
<keyword evidence="7" id="KW-1185">Reference proteome</keyword>
<dbReference type="Gene3D" id="3.65.10.20">
    <property type="entry name" value="RNA 3'-terminal phosphate cyclase domain"/>
    <property type="match status" value="1"/>
</dbReference>
<evidence type="ECO:0000256" key="2">
    <source>
        <dbReference type="ARBA" id="ARBA00007089"/>
    </source>
</evidence>
<sequence>MSPSIDGNVLSYQGSNYFRQRLVLAVLSQRSIVVSGIRNQDVDPGLRDFEADFLKLITEITNGTQASVNETGTRVFFKPGILHGGSIEHRCVASKSVSYYLEGLIYLAPFCKHPLDVRLFGITNDCEEQSVDAFKQTSLPVLGKFMYTENLDLKIISRGAPPLGGGEVRFTAPVCRRLRATQFTDAGKIKRVRGWAYCMKTNPQVTSRMVDSAKQLLLKFLPDVYIYTDACKGKRGGSSPAFGICLVAETRGGAFYAADAMSEPSKGREEMVPEVIGKTAAVNLVREIYRGGCVDTANQSLALLLMALGPADVSKYQFGTLTPFTIQFLRHLKDFFGLTFKIAIDKRAESEEDVLRTGGEKLQLSCIGTGYLNISKKLA</sequence>
<dbReference type="AlphaFoldDB" id="A0AAJ6VWV1"/>
<dbReference type="SUPFAM" id="SSF55205">
    <property type="entry name" value="EPT/RTPC-like"/>
    <property type="match status" value="1"/>
</dbReference>
<dbReference type="Pfam" id="PF01137">
    <property type="entry name" value="RTC"/>
    <property type="match status" value="1"/>
</dbReference>
<dbReference type="PROSITE" id="PS01287">
    <property type="entry name" value="RTC"/>
    <property type="match status" value="1"/>
</dbReference>
<dbReference type="InterPro" id="IPR013791">
    <property type="entry name" value="RNA3'-term_phos_cycl_insert"/>
</dbReference>
<evidence type="ECO:0000259" key="6">
    <source>
        <dbReference type="Pfam" id="PF05189"/>
    </source>
</evidence>
<evidence type="ECO:0000313" key="8">
    <source>
        <dbReference type="RefSeq" id="XP_003740910.1"/>
    </source>
</evidence>
<dbReference type="GeneID" id="100902400"/>
<dbReference type="InterPro" id="IPR023797">
    <property type="entry name" value="RNA3'_phos_cyclase_dom"/>
</dbReference>
<reference evidence="8" key="1">
    <citation type="submission" date="2025-08" db="UniProtKB">
        <authorList>
            <consortium name="RefSeq"/>
        </authorList>
    </citation>
    <scope>IDENTIFICATION</scope>
</reference>
<dbReference type="Proteomes" id="UP000694867">
    <property type="component" value="Unplaced"/>
</dbReference>
<evidence type="ECO:0000256" key="4">
    <source>
        <dbReference type="ARBA" id="ARBA00023242"/>
    </source>
</evidence>
<protein>
    <submittedName>
        <fullName evidence="8">RNA 3'-terminal phosphate cyclase-like protein</fullName>
    </submittedName>
</protein>
<comment type="subcellular location">
    <subcellularLocation>
        <location evidence="1">Nucleus</location>
        <location evidence="1">Nucleolus</location>
    </subcellularLocation>
</comment>
<dbReference type="CTD" id="32338"/>
<dbReference type="InterPro" id="IPR037136">
    <property type="entry name" value="RNA3'_phos_cyclase_dom_sf"/>
</dbReference>
<dbReference type="KEGG" id="goe:100902400"/>
<feature type="domain" description="RNA 3'-terminal phosphate cyclase" evidence="5">
    <location>
        <begin position="12"/>
        <end position="342"/>
    </location>
</feature>
<dbReference type="CDD" id="cd00875">
    <property type="entry name" value="RNA_Cyclase_Class_I"/>
    <property type="match status" value="1"/>
</dbReference>
<dbReference type="Gene3D" id="3.30.360.20">
    <property type="entry name" value="RNA 3'-terminal phosphate cyclase, insert domain"/>
    <property type="match status" value="1"/>
</dbReference>
<dbReference type="InterPro" id="IPR036553">
    <property type="entry name" value="RPTC_insert"/>
</dbReference>
<dbReference type="GO" id="GO:0005730">
    <property type="term" value="C:nucleolus"/>
    <property type="evidence" value="ECO:0007669"/>
    <property type="project" value="UniProtKB-SubCell"/>
</dbReference>
<evidence type="ECO:0000256" key="3">
    <source>
        <dbReference type="ARBA" id="ARBA00022517"/>
    </source>
</evidence>
<accession>A0AAJ6VWV1</accession>
<dbReference type="Pfam" id="PF05189">
    <property type="entry name" value="RTC_insert"/>
    <property type="match status" value="1"/>
</dbReference>
<dbReference type="GO" id="GO:0000479">
    <property type="term" value="P:endonucleolytic cleavage of tricistronic rRNA transcript (SSU-rRNA, 5.8S rRNA, LSU-rRNA)"/>
    <property type="evidence" value="ECO:0007669"/>
    <property type="project" value="TreeGrafter"/>
</dbReference>
<dbReference type="GO" id="GO:0004521">
    <property type="term" value="F:RNA endonuclease activity"/>
    <property type="evidence" value="ECO:0007669"/>
    <property type="project" value="TreeGrafter"/>
</dbReference>
<dbReference type="InterPro" id="IPR000228">
    <property type="entry name" value="RNA3'_term_phos_cyc"/>
</dbReference>
<proteinExistence type="inferred from homology"/>
<feature type="domain" description="RNA 3'-terminal phosphate cyclase insert" evidence="6">
    <location>
        <begin position="184"/>
        <end position="288"/>
    </location>
</feature>
<keyword evidence="3" id="KW-0690">Ribosome biogenesis</keyword>
<dbReference type="InterPro" id="IPR013792">
    <property type="entry name" value="RNA3'P_cycl/enolpyr_Trfase_a/b"/>
</dbReference>
<dbReference type="PANTHER" id="PTHR11096">
    <property type="entry name" value="RNA 3' TERMINAL PHOSPHATE CYCLASE"/>
    <property type="match status" value="1"/>
</dbReference>
<dbReference type="RefSeq" id="XP_003740910.1">
    <property type="nucleotide sequence ID" value="XM_003740862.2"/>
</dbReference>
<dbReference type="NCBIfam" id="TIGR03400">
    <property type="entry name" value="18S_RNA_Rcl1p"/>
    <property type="match status" value="1"/>
</dbReference>
<dbReference type="PANTHER" id="PTHR11096:SF1">
    <property type="entry name" value="RNA 3'-TERMINAL PHOSPHATE CYCLASE-LIKE PROTEIN"/>
    <property type="match status" value="1"/>
</dbReference>
<evidence type="ECO:0000259" key="5">
    <source>
        <dbReference type="Pfam" id="PF01137"/>
    </source>
</evidence>
<organism evidence="7 8">
    <name type="scientific">Galendromus occidentalis</name>
    <name type="common">western predatory mite</name>
    <dbReference type="NCBI Taxonomy" id="34638"/>
    <lineage>
        <taxon>Eukaryota</taxon>
        <taxon>Metazoa</taxon>
        <taxon>Ecdysozoa</taxon>
        <taxon>Arthropoda</taxon>
        <taxon>Chelicerata</taxon>
        <taxon>Arachnida</taxon>
        <taxon>Acari</taxon>
        <taxon>Parasitiformes</taxon>
        <taxon>Mesostigmata</taxon>
        <taxon>Gamasina</taxon>
        <taxon>Phytoseioidea</taxon>
        <taxon>Phytoseiidae</taxon>
        <taxon>Typhlodrominae</taxon>
        <taxon>Galendromus</taxon>
    </lineage>
</organism>
<gene>
    <name evidence="8" type="primary">LOC100902400</name>
</gene>
<evidence type="ECO:0000256" key="1">
    <source>
        <dbReference type="ARBA" id="ARBA00004604"/>
    </source>
</evidence>